<evidence type="ECO:0000259" key="8">
    <source>
        <dbReference type="PROSITE" id="PS50089"/>
    </source>
</evidence>
<dbReference type="PANTHER" id="PTHR15439">
    <property type="entry name" value="RETINOBLASTOMA-BINDING PROTEIN 6"/>
    <property type="match status" value="1"/>
</dbReference>
<feature type="region of interest" description="Disordered" evidence="7">
    <location>
        <begin position="1186"/>
        <end position="1686"/>
    </location>
</feature>
<dbReference type="GO" id="GO:0061630">
    <property type="term" value="F:ubiquitin protein ligase activity"/>
    <property type="evidence" value="ECO:0007669"/>
    <property type="project" value="InterPro"/>
</dbReference>
<accession>A0AAV4PMP1</accession>
<evidence type="ECO:0000259" key="10">
    <source>
        <dbReference type="PROSITE" id="PS51282"/>
    </source>
</evidence>
<dbReference type="Pfam" id="PF08783">
    <property type="entry name" value="DWNN"/>
    <property type="match status" value="1"/>
</dbReference>
<dbReference type="Gene3D" id="3.30.40.10">
    <property type="entry name" value="Zinc/RING finger domain, C3HC4 (zinc finger)"/>
    <property type="match status" value="1"/>
</dbReference>
<feature type="domain" description="RING-type" evidence="8">
    <location>
        <begin position="246"/>
        <end position="287"/>
    </location>
</feature>
<feature type="compositionally biased region" description="Polar residues" evidence="7">
    <location>
        <begin position="1051"/>
        <end position="1062"/>
    </location>
</feature>
<evidence type="ECO:0000256" key="1">
    <source>
        <dbReference type="ARBA" id="ARBA00004123"/>
    </source>
</evidence>
<feature type="compositionally biased region" description="Basic and acidic residues" evidence="7">
    <location>
        <begin position="1294"/>
        <end position="1303"/>
    </location>
</feature>
<feature type="compositionally biased region" description="Basic and acidic residues" evidence="7">
    <location>
        <begin position="1482"/>
        <end position="1510"/>
    </location>
</feature>
<feature type="compositionally biased region" description="Basic and acidic residues" evidence="7">
    <location>
        <begin position="651"/>
        <end position="678"/>
    </location>
</feature>
<feature type="region of interest" description="Disordered" evidence="7">
    <location>
        <begin position="324"/>
        <end position="415"/>
    </location>
</feature>
<feature type="compositionally biased region" description="Polar residues" evidence="7">
    <location>
        <begin position="1328"/>
        <end position="1345"/>
    </location>
</feature>
<dbReference type="CDD" id="cd16620">
    <property type="entry name" value="vRING-HC-C4C4_RBBP6"/>
    <property type="match status" value="1"/>
</dbReference>
<keyword evidence="2" id="KW-0479">Metal-binding</keyword>
<feature type="compositionally biased region" description="Low complexity" evidence="7">
    <location>
        <begin position="706"/>
        <end position="738"/>
    </location>
</feature>
<dbReference type="SUPFAM" id="SSF57756">
    <property type="entry name" value="Retrovirus zinc finger-like domains"/>
    <property type="match status" value="1"/>
</dbReference>
<feature type="region of interest" description="Disordered" evidence="7">
    <location>
        <begin position="994"/>
        <end position="1163"/>
    </location>
</feature>
<feature type="compositionally biased region" description="Basic residues" evidence="7">
    <location>
        <begin position="782"/>
        <end position="801"/>
    </location>
</feature>
<sequence>MSVHYKFKSNLDHDTVTFDGLNISVADLKKSIIQQKRIGKSADFDLQITNAQTKEVYDNDEMLIPKNTSVIVARIPVQGGSKKNWEKPDIPLPIDDDDFGHIRYDRIARNADLVNANASEDDKVKAMITQSSQEYDPSKYVKSRTMTGPLPPSYTCYRCRKPGHWIKFCPTNNPDVKRSTGIPRSFMVPVDGPDHKGALLTSSGDYAVPLIDHQAYKEVKKEKPPFVRQEEPVTEPEAEMPEELLCMFCKDLLQDAVLIPCCGNSFCDECVRQVLLESDDHQCPVCHETDVSPDTLIPNRFLRTAVLNYKNVSGYARVKRVVPASPPTDFRQPSPDSTVESQSLGTDTAVDKSPKSTEIKKDQEPATKNDEENPSAPVCHTPENMTPKGHTEEDSDAQPGTPLADEPSNDGMNQNLPIQAIGQEQYNHDKYEYQSSTKFSRHHRDDFRYRPENDSHEPRAISTIETITNTRKGKFGRSAPMRHQFPDHRSHRDDSRSEGYYHDRDDYRSRYDKRHASDRSSRRTGHASHYDKPSRDSRYANSTPDYPPLEHENEYDLPVPGEEAVHRHRYRSPPQPVLIPPVPAAIFPPPIPTIPSPHPGLLPTPQIFHPQPPPPGASPINTSHIASQPPPPGVGPLLPSDSGIAFSSHPFENEDPLKDASRTDERSIDDKIQEFQRKLEKRHRYSRERGTRSSSSDRHRSRSSSRSRSYSSKSWTRSPFRNSPRSSRSRSRTPFSSRSRTRSYSHSRSRSWSKKRSYTRSRSRNRSLSRSRSRSRNESSLRRRGHDSRNRRRSPVSRSRSRSYSPKGYRLSSHQNLSYAGKHSYGSSQYVDTYQSQYGHPPVVPSLPLMRPPEFPVQMHSMPPPVQPMPSKMMEPYPVERQPKYPYGDQYSTFNAYQSKYSHRYERERMVEHRTMRYNDDKRYEKRPEYQRHQEEIPHHIPGYIGDRSREYKPRYRQSRDVQRKEIKELLQITESDTKLDHIKESSMEKILKKDEKAAKHKKHHHHHKSKDIKKQESKVSSVVGEGKSESSSSFINIQLSAEKDKGKNVSLESDSKSVQNSEKLKDKKHRHKKHKTSDHVIKKKKSVKKEVIDGIPSTDSDLPPKTKKKKIKPKVVIENQVTANTSNEKESSPVSNLHLEAEAAMEDIPKDLPVEDSKKKSVEDTDVLDIFADDPEAIDFNAELIPESSAAELENSTSNNGEFAETENTEISGNSEEEEEEEIVVEEPIQDESILRVDVPGISKWEREESEEEDLALPQQNISVVNSKDEKSPISSDIISRAENALLSKQLKPRIDKKERSSSKNSSDDSSSENSSKQKGVVELKSVINSEQLKSESLQVTISSSKDKRSVYSRKDDVKHTREENPSRRDRYDRPNRGYEESTRRTISIHSRRDNDRSREHKDRISDRKERRHSPQREGGYSGRNSSRERKDYIRRERDNKDDDLLREERRRRFDDTHSRTGSRDRSDRRKPFLVTSRSKRPLEKEIVHYSERYRKREISKRSRSKSVESGENYSSKRKYDKKHIESSEEQHSQRSNRERQQSKQEEPAHRKYSPVKVPDSTKSVRKGYYDEMEFEPNYEKFSDEEKSHESKEVLKRKAVSPESSRKTSKVDSDKKIQKTEKLNMTSSSSAGSESDSSDSDEQKESKNKNLDADHKQKHKKSKHKKHKKHKHKHKKKKSHKSKKD</sequence>
<dbReference type="Gene3D" id="3.10.20.90">
    <property type="entry name" value="Phosphatidylinositol 3-kinase Catalytic Subunit, Chain A, domain 1"/>
    <property type="match status" value="1"/>
</dbReference>
<dbReference type="PROSITE" id="PS51282">
    <property type="entry name" value="DWNN"/>
    <property type="match status" value="1"/>
</dbReference>
<keyword evidence="3 6" id="KW-0863">Zinc-finger</keyword>
<dbReference type="InterPro" id="IPR001878">
    <property type="entry name" value="Znf_CCHC"/>
</dbReference>
<keyword evidence="5" id="KW-0539">Nucleus</keyword>
<feature type="compositionally biased region" description="Basic and acidic residues" evidence="7">
    <location>
        <begin position="1392"/>
        <end position="1417"/>
    </location>
</feature>
<comment type="subcellular location">
    <subcellularLocation>
        <location evidence="1">Nucleus</location>
    </subcellularLocation>
</comment>
<feature type="region of interest" description="Disordered" evidence="7">
    <location>
        <begin position="928"/>
        <end position="963"/>
    </location>
</feature>
<dbReference type="PANTHER" id="PTHR15439:SF0">
    <property type="entry name" value="CELL DIVISION CYCLE AND APOPTOSIS REGULATOR PROTEIN 1-RELATED"/>
    <property type="match status" value="1"/>
</dbReference>
<feature type="compositionally biased region" description="Basic and acidic residues" evidence="7">
    <location>
        <begin position="1579"/>
        <end position="1597"/>
    </location>
</feature>
<feature type="compositionally biased region" description="Basic and acidic residues" evidence="7">
    <location>
        <begin position="443"/>
        <end position="459"/>
    </location>
</feature>
<feature type="domain" description="CCHC-type" evidence="9">
    <location>
        <begin position="156"/>
        <end position="170"/>
    </location>
</feature>
<evidence type="ECO:0000256" key="4">
    <source>
        <dbReference type="ARBA" id="ARBA00022833"/>
    </source>
</evidence>
<proteinExistence type="predicted"/>
<dbReference type="GO" id="GO:0016567">
    <property type="term" value="P:protein ubiquitination"/>
    <property type="evidence" value="ECO:0007669"/>
    <property type="project" value="InterPro"/>
</dbReference>
<dbReference type="GO" id="GO:0005634">
    <property type="term" value="C:nucleus"/>
    <property type="evidence" value="ECO:0007669"/>
    <property type="project" value="UniProtKB-SubCell"/>
</dbReference>
<dbReference type="Gene3D" id="4.10.60.10">
    <property type="entry name" value="Zinc finger, CCHC-type"/>
    <property type="match status" value="1"/>
</dbReference>
<organism evidence="11 12">
    <name type="scientific">Caerostris darwini</name>
    <dbReference type="NCBI Taxonomy" id="1538125"/>
    <lineage>
        <taxon>Eukaryota</taxon>
        <taxon>Metazoa</taxon>
        <taxon>Ecdysozoa</taxon>
        <taxon>Arthropoda</taxon>
        <taxon>Chelicerata</taxon>
        <taxon>Arachnida</taxon>
        <taxon>Araneae</taxon>
        <taxon>Araneomorphae</taxon>
        <taxon>Entelegynae</taxon>
        <taxon>Araneoidea</taxon>
        <taxon>Araneidae</taxon>
        <taxon>Caerostris</taxon>
    </lineage>
</organism>
<keyword evidence="12" id="KW-1185">Reference proteome</keyword>
<feature type="compositionally biased region" description="Acidic residues" evidence="7">
    <location>
        <begin position="1216"/>
        <end position="1231"/>
    </location>
</feature>
<feature type="compositionally biased region" description="Basic and acidic residues" evidence="7">
    <location>
        <begin position="1642"/>
        <end position="1656"/>
    </location>
</feature>
<dbReference type="InterPro" id="IPR013083">
    <property type="entry name" value="Znf_RING/FYVE/PHD"/>
</dbReference>
<feature type="compositionally biased region" description="Basic residues" evidence="7">
    <location>
        <begin position="739"/>
        <end position="774"/>
    </location>
</feature>
<feature type="compositionally biased region" description="Basic and acidic residues" evidence="7">
    <location>
        <begin position="349"/>
        <end position="371"/>
    </location>
</feature>
<evidence type="ECO:0000256" key="7">
    <source>
        <dbReference type="SAM" id="MobiDB-lite"/>
    </source>
</evidence>
<evidence type="ECO:0000256" key="3">
    <source>
        <dbReference type="ARBA" id="ARBA00022771"/>
    </source>
</evidence>
<evidence type="ECO:0000256" key="6">
    <source>
        <dbReference type="PROSITE-ProRule" id="PRU00047"/>
    </source>
</evidence>
<evidence type="ECO:0000256" key="2">
    <source>
        <dbReference type="ARBA" id="ARBA00022723"/>
    </source>
</evidence>
<evidence type="ECO:0000259" key="9">
    <source>
        <dbReference type="PROSITE" id="PS50158"/>
    </source>
</evidence>
<feature type="compositionally biased region" description="Low complexity" evidence="7">
    <location>
        <begin position="1304"/>
        <end position="1318"/>
    </location>
</feature>
<dbReference type="InterPro" id="IPR014891">
    <property type="entry name" value="DWNN_domain"/>
</dbReference>
<dbReference type="SMART" id="SM00343">
    <property type="entry name" value="ZnF_C2HC"/>
    <property type="match status" value="1"/>
</dbReference>
<feature type="compositionally biased region" description="Basic and acidic residues" evidence="7">
    <location>
        <begin position="928"/>
        <end position="939"/>
    </location>
</feature>
<feature type="compositionally biased region" description="Low complexity" evidence="7">
    <location>
        <begin position="1019"/>
        <end position="1034"/>
    </location>
</feature>
<dbReference type="Proteomes" id="UP001054837">
    <property type="component" value="Unassembled WGS sequence"/>
</dbReference>
<feature type="compositionally biased region" description="Basic and acidic residues" evidence="7">
    <location>
        <begin position="1524"/>
        <end position="1551"/>
    </location>
</feature>
<dbReference type="InterPro" id="IPR033489">
    <property type="entry name" value="RBBP6"/>
</dbReference>
<reference evidence="11 12" key="1">
    <citation type="submission" date="2021-06" db="EMBL/GenBank/DDBJ databases">
        <title>Caerostris darwini draft genome.</title>
        <authorList>
            <person name="Kono N."/>
            <person name="Arakawa K."/>
        </authorList>
    </citation>
    <scope>NUCLEOTIDE SEQUENCE [LARGE SCALE GENOMIC DNA]</scope>
</reference>
<dbReference type="EMBL" id="BPLQ01003131">
    <property type="protein sequence ID" value="GIX98278.1"/>
    <property type="molecule type" value="Genomic_DNA"/>
</dbReference>
<feature type="compositionally biased region" description="Basic and acidic residues" evidence="7">
    <location>
        <begin position="1427"/>
        <end position="1472"/>
    </location>
</feature>
<feature type="compositionally biased region" description="Basic and acidic residues" evidence="7">
    <location>
        <begin position="1346"/>
        <end position="1385"/>
    </location>
</feature>
<dbReference type="GO" id="GO:0006511">
    <property type="term" value="P:ubiquitin-dependent protein catabolic process"/>
    <property type="evidence" value="ECO:0007669"/>
    <property type="project" value="TreeGrafter"/>
</dbReference>
<feature type="compositionally biased region" description="Basic and acidic residues" evidence="7">
    <location>
        <begin position="947"/>
        <end position="963"/>
    </location>
</feature>
<feature type="compositionally biased region" description="Basic and acidic residues" evidence="7">
    <location>
        <begin position="1148"/>
        <end position="1163"/>
    </location>
</feature>
<comment type="caution">
    <text evidence="11">The sequence shown here is derived from an EMBL/GenBank/DDBJ whole genome shotgun (WGS) entry which is preliminary data.</text>
</comment>
<dbReference type="GO" id="GO:0003676">
    <property type="term" value="F:nucleic acid binding"/>
    <property type="evidence" value="ECO:0007669"/>
    <property type="project" value="InterPro"/>
</dbReference>
<dbReference type="SMART" id="SM01180">
    <property type="entry name" value="DWNN"/>
    <property type="match status" value="1"/>
</dbReference>
<feature type="compositionally biased region" description="Basic residues" evidence="7">
    <location>
        <begin position="999"/>
        <end position="1012"/>
    </location>
</feature>
<dbReference type="GO" id="GO:0006397">
    <property type="term" value="P:mRNA processing"/>
    <property type="evidence" value="ECO:0007669"/>
    <property type="project" value="InterPro"/>
</dbReference>
<feature type="compositionally biased region" description="Basic and acidic residues" evidence="7">
    <location>
        <begin position="528"/>
        <end position="538"/>
    </location>
</feature>
<feature type="compositionally biased region" description="Basic and acidic residues" evidence="7">
    <location>
        <begin position="1605"/>
        <end position="1623"/>
    </location>
</feature>
<dbReference type="FunFam" id="3.10.20.90:FF:000070">
    <property type="entry name" value="E3 ubiquitin-protein ligase RBBP6 isoform X2"/>
    <property type="match status" value="1"/>
</dbReference>
<dbReference type="InterPro" id="IPR001841">
    <property type="entry name" value="Znf_RING"/>
</dbReference>
<evidence type="ECO:0000256" key="5">
    <source>
        <dbReference type="ARBA" id="ARBA00023242"/>
    </source>
</evidence>
<evidence type="ECO:0000313" key="11">
    <source>
        <dbReference type="EMBL" id="GIX98278.1"/>
    </source>
</evidence>
<feature type="compositionally biased region" description="Polar residues" evidence="7">
    <location>
        <begin position="334"/>
        <end position="346"/>
    </location>
</feature>
<keyword evidence="4" id="KW-0862">Zinc</keyword>
<feature type="compositionally biased region" description="Basic and acidic residues" evidence="7">
    <location>
        <begin position="484"/>
        <end position="521"/>
    </location>
</feature>
<protein>
    <submittedName>
        <fullName evidence="11">E3 ubiquitin-protein ligase RBBP6</fullName>
    </submittedName>
</protein>
<gene>
    <name evidence="11" type="primary">Rbbp6</name>
    <name evidence="11" type="ORF">CDAR_16981</name>
</gene>
<evidence type="ECO:0000313" key="12">
    <source>
        <dbReference type="Proteomes" id="UP001054837"/>
    </source>
</evidence>
<dbReference type="SUPFAM" id="SSF57850">
    <property type="entry name" value="RING/U-box"/>
    <property type="match status" value="1"/>
</dbReference>
<dbReference type="PROSITE" id="PS50158">
    <property type="entry name" value="ZF_CCHC"/>
    <property type="match status" value="1"/>
</dbReference>
<feature type="region of interest" description="Disordered" evidence="7">
    <location>
        <begin position="595"/>
        <end position="815"/>
    </location>
</feature>
<feature type="region of interest" description="Disordered" evidence="7">
    <location>
        <begin position="432"/>
        <end position="575"/>
    </location>
</feature>
<feature type="compositionally biased region" description="Basic and acidic residues" evidence="7">
    <location>
        <begin position="687"/>
        <end position="698"/>
    </location>
</feature>
<feature type="domain" description="DWNN" evidence="10">
    <location>
        <begin position="3"/>
        <end position="76"/>
    </location>
</feature>
<dbReference type="PROSITE" id="PS50089">
    <property type="entry name" value="ZF_RING_2"/>
    <property type="match status" value="1"/>
</dbReference>
<feature type="compositionally biased region" description="Basic residues" evidence="7">
    <location>
        <begin position="1657"/>
        <end position="1686"/>
    </location>
</feature>
<name>A0AAV4PMP1_9ARAC</name>
<dbReference type="InterPro" id="IPR036875">
    <property type="entry name" value="Znf_CCHC_sf"/>
</dbReference>
<feature type="compositionally biased region" description="Basic residues" evidence="7">
    <location>
        <begin position="1067"/>
        <end position="1088"/>
    </location>
</feature>
<dbReference type="GO" id="GO:0008270">
    <property type="term" value="F:zinc ion binding"/>
    <property type="evidence" value="ECO:0007669"/>
    <property type="project" value="UniProtKB-KW"/>
</dbReference>